<dbReference type="PANTHER" id="PTHR43537:SF53">
    <property type="entry name" value="HTH-TYPE TRANSCRIPTIONAL REPRESSOR NANR"/>
    <property type="match status" value="1"/>
</dbReference>
<evidence type="ECO:0000313" key="6">
    <source>
        <dbReference type="EMBL" id="MFD2236552.1"/>
    </source>
</evidence>
<dbReference type="InterPro" id="IPR008920">
    <property type="entry name" value="TF_FadR/GntR_C"/>
</dbReference>
<dbReference type="InterPro" id="IPR036388">
    <property type="entry name" value="WH-like_DNA-bd_sf"/>
</dbReference>
<keyword evidence="2" id="KW-0238">DNA-binding</keyword>
<dbReference type="SUPFAM" id="SSF46785">
    <property type="entry name" value="Winged helix' DNA-binding domain"/>
    <property type="match status" value="1"/>
</dbReference>
<dbReference type="SUPFAM" id="SSF48008">
    <property type="entry name" value="GntR ligand-binding domain-like"/>
    <property type="match status" value="1"/>
</dbReference>
<dbReference type="InterPro" id="IPR000524">
    <property type="entry name" value="Tscrpt_reg_HTH_GntR"/>
</dbReference>
<accession>A0ABW5CKR7</accession>
<feature type="region of interest" description="Disordered" evidence="4">
    <location>
        <begin position="226"/>
        <end position="245"/>
    </location>
</feature>
<dbReference type="CDD" id="cd07377">
    <property type="entry name" value="WHTH_GntR"/>
    <property type="match status" value="1"/>
</dbReference>
<name>A0ABW5CKR7_9HYPH</name>
<feature type="domain" description="HTH gntR-type" evidence="5">
    <location>
        <begin position="8"/>
        <end position="75"/>
    </location>
</feature>
<keyword evidence="3" id="KW-0804">Transcription</keyword>
<evidence type="ECO:0000313" key="7">
    <source>
        <dbReference type="Proteomes" id="UP001597371"/>
    </source>
</evidence>
<gene>
    <name evidence="6" type="ORF">ACFSKQ_03615</name>
</gene>
<evidence type="ECO:0000259" key="5">
    <source>
        <dbReference type="PROSITE" id="PS50949"/>
    </source>
</evidence>
<protein>
    <submittedName>
        <fullName evidence="6">GntR family transcriptional regulator</fullName>
    </submittedName>
</protein>
<keyword evidence="1" id="KW-0805">Transcription regulation</keyword>
<organism evidence="6 7">
    <name type="scientific">Aureimonas populi</name>
    <dbReference type="NCBI Taxonomy" id="1701758"/>
    <lineage>
        <taxon>Bacteria</taxon>
        <taxon>Pseudomonadati</taxon>
        <taxon>Pseudomonadota</taxon>
        <taxon>Alphaproteobacteria</taxon>
        <taxon>Hyphomicrobiales</taxon>
        <taxon>Aurantimonadaceae</taxon>
        <taxon>Aureimonas</taxon>
    </lineage>
</organism>
<evidence type="ECO:0000256" key="4">
    <source>
        <dbReference type="SAM" id="MobiDB-lite"/>
    </source>
</evidence>
<dbReference type="SMART" id="SM00895">
    <property type="entry name" value="FCD"/>
    <property type="match status" value="1"/>
</dbReference>
<evidence type="ECO:0000256" key="1">
    <source>
        <dbReference type="ARBA" id="ARBA00023015"/>
    </source>
</evidence>
<dbReference type="SMART" id="SM00345">
    <property type="entry name" value="HTH_GNTR"/>
    <property type="match status" value="1"/>
</dbReference>
<dbReference type="Pfam" id="PF07729">
    <property type="entry name" value="FCD"/>
    <property type="match status" value="1"/>
</dbReference>
<evidence type="ECO:0000256" key="2">
    <source>
        <dbReference type="ARBA" id="ARBA00023125"/>
    </source>
</evidence>
<dbReference type="InterPro" id="IPR036390">
    <property type="entry name" value="WH_DNA-bd_sf"/>
</dbReference>
<dbReference type="PANTHER" id="PTHR43537">
    <property type="entry name" value="TRANSCRIPTIONAL REGULATOR, GNTR FAMILY"/>
    <property type="match status" value="1"/>
</dbReference>
<dbReference type="Proteomes" id="UP001597371">
    <property type="component" value="Unassembled WGS sequence"/>
</dbReference>
<dbReference type="PROSITE" id="PS50949">
    <property type="entry name" value="HTH_GNTR"/>
    <property type="match status" value="1"/>
</dbReference>
<dbReference type="Pfam" id="PF00392">
    <property type="entry name" value="GntR"/>
    <property type="match status" value="1"/>
</dbReference>
<keyword evidence="7" id="KW-1185">Reference proteome</keyword>
<dbReference type="InterPro" id="IPR011711">
    <property type="entry name" value="GntR_C"/>
</dbReference>
<dbReference type="RefSeq" id="WP_209737817.1">
    <property type="nucleotide sequence ID" value="NZ_CP072611.1"/>
</dbReference>
<comment type="caution">
    <text evidence="6">The sequence shown here is derived from an EMBL/GenBank/DDBJ whole genome shotgun (WGS) entry which is preliminary data.</text>
</comment>
<dbReference type="EMBL" id="JBHUIJ010000004">
    <property type="protein sequence ID" value="MFD2236552.1"/>
    <property type="molecule type" value="Genomic_DNA"/>
</dbReference>
<sequence>MDADQGQGDRARIICEAIRRAVIERALAPGDRLPEDALGERFGVSRTIARHALGQLAAEGLVDLRRNRIAVVATPSFEDARDIFDVRVELERLVMRHLAGRLTAAQVAELRAMVRQEDEARHGAAGNAIRLATAFHVRLAEMTGRPILIRYVSEISYRAGLSLSTFGRPHSSECAVNEHLALIDALVEGDAAKAAELMATHLEAVAERALLQAPGSSGRDLMEILAPYAAPPAPPPPRRRRAKEA</sequence>
<dbReference type="Gene3D" id="1.10.10.10">
    <property type="entry name" value="Winged helix-like DNA-binding domain superfamily/Winged helix DNA-binding domain"/>
    <property type="match status" value="1"/>
</dbReference>
<evidence type="ECO:0000256" key="3">
    <source>
        <dbReference type="ARBA" id="ARBA00023163"/>
    </source>
</evidence>
<reference evidence="7" key="1">
    <citation type="journal article" date="2019" name="Int. J. Syst. Evol. Microbiol.">
        <title>The Global Catalogue of Microorganisms (GCM) 10K type strain sequencing project: providing services to taxonomists for standard genome sequencing and annotation.</title>
        <authorList>
            <consortium name="The Broad Institute Genomics Platform"/>
            <consortium name="The Broad Institute Genome Sequencing Center for Infectious Disease"/>
            <person name="Wu L."/>
            <person name="Ma J."/>
        </authorList>
    </citation>
    <scope>NUCLEOTIDE SEQUENCE [LARGE SCALE GENOMIC DNA]</scope>
    <source>
        <strain evidence="7">ZS-35-S2</strain>
    </source>
</reference>
<dbReference type="Gene3D" id="1.20.120.530">
    <property type="entry name" value="GntR ligand-binding domain-like"/>
    <property type="match status" value="1"/>
</dbReference>
<proteinExistence type="predicted"/>